<evidence type="ECO:0008006" key="3">
    <source>
        <dbReference type="Google" id="ProtNLM"/>
    </source>
</evidence>
<dbReference type="InterPro" id="IPR036866">
    <property type="entry name" value="RibonucZ/Hydroxyglut_hydro"/>
</dbReference>
<accession>C2BE90</accession>
<dbReference type="eggNOG" id="COG2220">
    <property type="taxonomic scope" value="Bacteria"/>
</dbReference>
<dbReference type="EMBL" id="ABYO01000189">
    <property type="protein sequence ID" value="EEI86732.1"/>
    <property type="molecule type" value="Genomic_DNA"/>
</dbReference>
<gene>
    <name evidence="1" type="ORF">HMPREF0072_0660</name>
</gene>
<evidence type="ECO:0000313" key="1">
    <source>
        <dbReference type="EMBL" id="EEI86732.1"/>
    </source>
</evidence>
<dbReference type="AlphaFoldDB" id="C2BE90"/>
<proteinExistence type="predicted"/>
<keyword evidence="2" id="KW-1185">Reference proteome</keyword>
<organism evidence="1 2">
    <name type="scientific">Anaerococcus lactolyticus ATCC 51172</name>
    <dbReference type="NCBI Taxonomy" id="525254"/>
    <lineage>
        <taxon>Bacteria</taxon>
        <taxon>Bacillati</taxon>
        <taxon>Bacillota</taxon>
        <taxon>Tissierellia</taxon>
        <taxon>Tissierellales</taxon>
        <taxon>Peptoniphilaceae</taxon>
        <taxon>Anaerococcus</taxon>
    </lineage>
</organism>
<reference evidence="1 2" key="1">
    <citation type="submission" date="2008-10" db="EMBL/GenBank/DDBJ databases">
        <authorList>
            <person name="Qin X."/>
            <person name="Bachman B."/>
            <person name="Battles P."/>
            <person name="Bell A."/>
            <person name="Bess C."/>
            <person name="Bickham C."/>
            <person name="Chaboub L."/>
            <person name="Chen D."/>
            <person name="Coyle M."/>
            <person name="Deiros D.R."/>
            <person name="Dinh H."/>
            <person name="Forbes L."/>
            <person name="Fowler G."/>
            <person name="Francisco L."/>
            <person name="Fu Q."/>
            <person name="Gubbala S."/>
            <person name="Hale W."/>
            <person name="Han Y."/>
            <person name="Hemphill L."/>
            <person name="Highlander S.K."/>
            <person name="Hirani K."/>
            <person name="Hogues M."/>
            <person name="Jackson L."/>
            <person name="Jakkamsetti A."/>
            <person name="Javaid M."/>
            <person name="Jiang H."/>
            <person name="Korchina V."/>
            <person name="Kovar C."/>
            <person name="Lara F."/>
            <person name="Lee S."/>
            <person name="Mata R."/>
            <person name="Mathew T."/>
            <person name="Moen C."/>
            <person name="Morales K."/>
            <person name="Munidasa M."/>
            <person name="Nazareth L."/>
            <person name="Ngo R."/>
            <person name="Nguyen L."/>
            <person name="Okwuonu G."/>
            <person name="Ongeri F."/>
            <person name="Patil S."/>
            <person name="Petrosino J."/>
            <person name="Pham C."/>
            <person name="Pham P."/>
            <person name="Pu L.-L."/>
            <person name="Puazo M."/>
            <person name="Raj R."/>
            <person name="Reid J."/>
            <person name="Rouhana J."/>
            <person name="Saada N."/>
            <person name="Shang Y."/>
            <person name="Simmons D."/>
            <person name="Thornton R."/>
            <person name="Warren J."/>
            <person name="Weissenberger G."/>
            <person name="Zhang J."/>
            <person name="Zhang L."/>
            <person name="Zhou C."/>
            <person name="Zhu D."/>
            <person name="Muzny D."/>
            <person name="Worley K."/>
            <person name="Gibbs R."/>
        </authorList>
    </citation>
    <scope>NUCLEOTIDE SEQUENCE [LARGE SCALE GENOMIC DNA]</scope>
    <source>
        <strain evidence="1 2">ATCC 51172</strain>
    </source>
</reference>
<protein>
    <recommendedName>
        <fullName evidence="3">Metallo-beta-lactamase domain-containing protein</fullName>
    </recommendedName>
</protein>
<dbReference type="RefSeq" id="WP_004826528.1">
    <property type="nucleotide sequence ID" value="NZ_GG666044.1"/>
</dbReference>
<dbReference type="Gene3D" id="3.60.15.10">
    <property type="entry name" value="Ribonuclease Z/Hydroxyacylglutathione hydrolase-like"/>
    <property type="match status" value="1"/>
</dbReference>
<dbReference type="Proteomes" id="UP000005984">
    <property type="component" value="Unassembled WGS sequence"/>
</dbReference>
<name>C2BE90_9FIRM</name>
<evidence type="ECO:0000313" key="2">
    <source>
        <dbReference type="Proteomes" id="UP000005984"/>
    </source>
</evidence>
<sequence>MSEKVFVNYIYDSCYSLSYGDYFLVFDYAKGLLEIPESKHIIFFATDKGGNSYTEEILNLSKLKSIAYILNKNVSNLAYQDNIIYLNKDELGMKDLKNLYKKENVYLLGENDFLRLNFGIDDFLVRTFSVDGDRLGFFIEIDSLLIFYGGSMDFNKIYGDRYLDLLDEVEIENPDIIFLPITDLTKESLSYLEEILDVANSQIFFPTRIGSREEKSLEFKNYYKSKATDIRAIDKANETLEIELNSDD</sequence>
<dbReference type="STRING" id="525254.HMPREF0072_0660"/>
<comment type="caution">
    <text evidence="1">The sequence shown here is derived from an EMBL/GenBank/DDBJ whole genome shotgun (WGS) entry which is preliminary data.</text>
</comment>
<dbReference type="HOGENOM" id="CLU_061731_0_0_9"/>